<dbReference type="EMBL" id="JAPHNI010000474">
    <property type="protein sequence ID" value="KAJ8110698.1"/>
    <property type="molecule type" value="Genomic_DNA"/>
</dbReference>
<reference evidence="1" key="1">
    <citation type="submission" date="2022-11" db="EMBL/GenBank/DDBJ databases">
        <title>Genome Sequence of Boeremia exigua.</title>
        <authorList>
            <person name="Buettner E."/>
        </authorList>
    </citation>
    <scope>NUCLEOTIDE SEQUENCE</scope>
    <source>
        <strain evidence="1">CU02</strain>
    </source>
</reference>
<name>A0ACC2I6B3_9PLEO</name>
<gene>
    <name evidence="1" type="ORF">OPT61_g6522</name>
</gene>
<sequence>MPAATCFPAATTKAVQSVLRPAQSRGDLLHSARCQHPGPRTSPSTPMLIGTHTLALEVPASRNLSLGFCVWVTPRSFIPVAIDKAV</sequence>
<dbReference type="Proteomes" id="UP001153331">
    <property type="component" value="Unassembled WGS sequence"/>
</dbReference>
<evidence type="ECO:0000313" key="1">
    <source>
        <dbReference type="EMBL" id="KAJ8110698.1"/>
    </source>
</evidence>
<comment type="caution">
    <text evidence="1">The sequence shown here is derived from an EMBL/GenBank/DDBJ whole genome shotgun (WGS) entry which is preliminary data.</text>
</comment>
<proteinExistence type="predicted"/>
<accession>A0ACC2I6B3</accession>
<protein>
    <submittedName>
        <fullName evidence="1">Uncharacterized protein</fullName>
    </submittedName>
</protein>
<keyword evidence="2" id="KW-1185">Reference proteome</keyword>
<organism evidence="1 2">
    <name type="scientific">Boeremia exigua</name>
    <dbReference type="NCBI Taxonomy" id="749465"/>
    <lineage>
        <taxon>Eukaryota</taxon>
        <taxon>Fungi</taxon>
        <taxon>Dikarya</taxon>
        <taxon>Ascomycota</taxon>
        <taxon>Pezizomycotina</taxon>
        <taxon>Dothideomycetes</taxon>
        <taxon>Pleosporomycetidae</taxon>
        <taxon>Pleosporales</taxon>
        <taxon>Pleosporineae</taxon>
        <taxon>Didymellaceae</taxon>
        <taxon>Boeremia</taxon>
    </lineage>
</organism>
<evidence type="ECO:0000313" key="2">
    <source>
        <dbReference type="Proteomes" id="UP001153331"/>
    </source>
</evidence>